<evidence type="ECO:0000313" key="2">
    <source>
        <dbReference type="EMBL" id="NYD50226.1"/>
    </source>
</evidence>
<feature type="region of interest" description="Disordered" evidence="1">
    <location>
        <begin position="105"/>
        <end position="128"/>
    </location>
</feature>
<reference evidence="2 3" key="1">
    <citation type="submission" date="2020-07" db="EMBL/GenBank/DDBJ databases">
        <title>Sequencing the genomes of 1000 actinobacteria strains.</title>
        <authorList>
            <person name="Klenk H.-P."/>
        </authorList>
    </citation>
    <scope>NUCLEOTIDE SEQUENCE [LARGE SCALE GENOMIC DNA]</scope>
    <source>
        <strain evidence="2 3">DSM 40398</strain>
    </source>
</reference>
<feature type="compositionally biased region" description="Low complexity" evidence="1">
    <location>
        <begin position="29"/>
        <end position="38"/>
    </location>
</feature>
<dbReference type="RefSeq" id="WP_179846828.1">
    <property type="nucleotide sequence ID" value="NZ_JACCBA010000001.1"/>
</dbReference>
<evidence type="ECO:0000313" key="3">
    <source>
        <dbReference type="Proteomes" id="UP000529783"/>
    </source>
</evidence>
<feature type="region of interest" description="Disordered" evidence="1">
    <location>
        <begin position="1"/>
        <end position="59"/>
    </location>
</feature>
<dbReference type="EMBL" id="JACCBA010000001">
    <property type="protein sequence ID" value="NYD50226.1"/>
    <property type="molecule type" value="Genomic_DNA"/>
</dbReference>
<evidence type="ECO:0000256" key="1">
    <source>
        <dbReference type="SAM" id="MobiDB-lite"/>
    </source>
</evidence>
<dbReference type="AlphaFoldDB" id="A0A7Y9JIW0"/>
<proteinExistence type="predicted"/>
<comment type="caution">
    <text evidence="2">The sequence shown here is derived from an EMBL/GenBank/DDBJ whole genome shotgun (WGS) entry which is preliminary data.</text>
</comment>
<name>A0A7Y9JIW0_9ACTN</name>
<gene>
    <name evidence="2" type="ORF">BJY14_006209</name>
</gene>
<protein>
    <submittedName>
        <fullName evidence="2">Uncharacterized protein</fullName>
    </submittedName>
</protein>
<sequence>MSTTKDPAPRTGGSCPRPCRARPAHSRARAAAQGHGQSPQHGARPRMETARPLVPRIPRDDEESTILMLAAIWALETGRALPAAPPCQMSRDELIDFWADPALEEAYTPSGSGGPAAGGRRVRPEARR</sequence>
<keyword evidence="3" id="KW-1185">Reference proteome</keyword>
<feature type="compositionally biased region" description="Basic residues" evidence="1">
    <location>
        <begin position="19"/>
        <end position="28"/>
    </location>
</feature>
<accession>A0A7Y9JIW0</accession>
<dbReference type="Proteomes" id="UP000529783">
    <property type="component" value="Unassembled WGS sequence"/>
</dbReference>
<organism evidence="2 3">
    <name type="scientific">Actinomadura luteofluorescens</name>
    <dbReference type="NCBI Taxonomy" id="46163"/>
    <lineage>
        <taxon>Bacteria</taxon>
        <taxon>Bacillati</taxon>
        <taxon>Actinomycetota</taxon>
        <taxon>Actinomycetes</taxon>
        <taxon>Streptosporangiales</taxon>
        <taxon>Thermomonosporaceae</taxon>
        <taxon>Actinomadura</taxon>
    </lineage>
</organism>